<dbReference type="PANTHER" id="PTHR39466">
    <property type="entry name" value="RGS DOMAIN-CONTAINING PROTEIN"/>
    <property type="match status" value="1"/>
</dbReference>
<keyword evidence="4" id="KW-1185">Reference proteome</keyword>
<comment type="caution">
    <text evidence="3">The sequence shown here is derived from an EMBL/GenBank/DDBJ whole genome shotgun (WGS) entry which is preliminary data.</text>
</comment>
<evidence type="ECO:0000256" key="1">
    <source>
        <dbReference type="SAM" id="MobiDB-lite"/>
    </source>
</evidence>
<feature type="compositionally biased region" description="Polar residues" evidence="1">
    <location>
        <begin position="527"/>
        <end position="537"/>
    </location>
</feature>
<feature type="region of interest" description="Disordered" evidence="1">
    <location>
        <begin position="305"/>
        <end position="327"/>
    </location>
</feature>
<reference evidence="3 4" key="1">
    <citation type="journal article" date="2020" name="ISME J.">
        <title>Uncovering the hidden diversity of litter-decomposition mechanisms in mushroom-forming fungi.</title>
        <authorList>
            <person name="Floudas D."/>
            <person name="Bentzer J."/>
            <person name="Ahren D."/>
            <person name="Johansson T."/>
            <person name="Persson P."/>
            <person name="Tunlid A."/>
        </authorList>
    </citation>
    <scope>NUCLEOTIDE SEQUENCE [LARGE SCALE GENOMIC DNA]</scope>
    <source>
        <strain evidence="3 4">CBS 101986</strain>
    </source>
</reference>
<feature type="compositionally biased region" description="Basic residues" evidence="1">
    <location>
        <begin position="448"/>
        <end position="458"/>
    </location>
</feature>
<accession>A0A8H5B1M1</accession>
<feature type="region of interest" description="Disordered" evidence="1">
    <location>
        <begin position="527"/>
        <end position="577"/>
    </location>
</feature>
<dbReference type="AlphaFoldDB" id="A0A8H5B1M1"/>
<evidence type="ECO:0000313" key="4">
    <source>
        <dbReference type="Proteomes" id="UP000567179"/>
    </source>
</evidence>
<gene>
    <name evidence="3" type="ORF">D9619_007247</name>
</gene>
<protein>
    <recommendedName>
        <fullName evidence="5">RGS domain-containing protein</fullName>
    </recommendedName>
</protein>
<dbReference type="OrthoDB" id="3232309at2759"/>
<evidence type="ECO:0000256" key="2">
    <source>
        <dbReference type="SAM" id="Phobius"/>
    </source>
</evidence>
<feature type="compositionally biased region" description="Low complexity" evidence="1">
    <location>
        <begin position="559"/>
        <end position="577"/>
    </location>
</feature>
<feature type="transmembrane region" description="Helical" evidence="2">
    <location>
        <begin position="207"/>
        <end position="226"/>
    </location>
</feature>
<feature type="transmembrane region" description="Helical" evidence="2">
    <location>
        <begin position="246"/>
        <end position="267"/>
    </location>
</feature>
<keyword evidence="2" id="KW-1133">Transmembrane helix</keyword>
<dbReference type="Gene3D" id="1.10.167.10">
    <property type="entry name" value="Regulator of G-protein Signalling 4, domain 2"/>
    <property type="match status" value="1"/>
</dbReference>
<feature type="transmembrane region" description="Helical" evidence="2">
    <location>
        <begin position="618"/>
        <end position="642"/>
    </location>
</feature>
<evidence type="ECO:0000313" key="3">
    <source>
        <dbReference type="EMBL" id="KAF5314874.1"/>
    </source>
</evidence>
<name>A0A8H5B1M1_9AGAR</name>
<dbReference type="InterPro" id="IPR036305">
    <property type="entry name" value="RGS_sf"/>
</dbReference>
<dbReference type="SUPFAM" id="SSF48097">
    <property type="entry name" value="Regulator of G-protein signaling, RGS"/>
    <property type="match status" value="1"/>
</dbReference>
<dbReference type="Proteomes" id="UP000567179">
    <property type="component" value="Unassembled WGS sequence"/>
</dbReference>
<sequence length="650" mass="71689">MASTRHDRNAPSKNTQPKTYKLTLKAIISFPYRMCNPPPAVGKVRSCGVTPLLKVRLQDVLNREHLPPLGLKDFEEWLLFVEMTPENLYFILWLREYKLRYSQWKSQTAFTNKNAPSDFPINPSTQYSSHLAMFYARAKQTFLTPGSEYELNLTSTLLAPFQTKSTLPPHPPPELFREVELETYRTLDESLRRFVHGQLNNVGTTRVMCGIVAGIIMCLAGAMAPLAWSFATGTSRAMRLSALPGLWLGLTILFASLNGICLGVYVFGDLRQLRKFELARPPISKPTPLPFSLKRFEIGAGVSDGASARQSASPARSVDTRTSDEFSFGTASTDDNIHISPAYYDDGVDPMDDLWGPAQPAVEVEPSPNHPDYPSNTANDIPALATHAKDTASFTSTASFIHPFDSQACFDSGNDNVTAFVDRLNGDNSLSPSRLQPLSAFDFDALPRHPRPKAHHQSPPHGPFPPDTGSPFSQEAVDIFDTMPTPPPPVADPTSSRRGFFKRYIQRQQEKCSFERWQLQIGYLEPSNSGQIRSTGRSSSPLPPHPSSPYWQQRPRAKSSLSGAESTSASATASDGTTIATKEKHIMERFRKMASVPAFAVPLTRVLSPVVVRAQWEIVVRSAVAALFATWVVFGIVVAVPVTSRGHATA</sequence>
<dbReference type="EMBL" id="JAACJJ010000043">
    <property type="protein sequence ID" value="KAF5314874.1"/>
    <property type="molecule type" value="Genomic_DNA"/>
</dbReference>
<feature type="region of interest" description="Disordered" evidence="1">
    <location>
        <begin position="358"/>
        <end position="380"/>
    </location>
</feature>
<dbReference type="InterPro" id="IPR044926">
    <property type="entry name" value="RGS_subdomain_2"/>
</dbReference>
<dbReference type="PANTHER" id="PTHR39466:SF1">
    <property type="entry name" value="RGS DOMAIN-CONTAINING PROTEIN"/>
    <property type="match status" value="1"/>
</dbReference>
<keyword evidence="2" id="KW-0812">Transmembrane</keyword>
<proteinExistence type="predicted"/>
<evidence type="ECO:0008006" key="5">
    <source>
        <dbReference type="Google" id="ProtNLM"/>
    </source>
</evidence>
<organism evidence="3 4">
    <name type="scientific">Psilocybe cf. subviscida</name>
    <dbReference type="NCBI Taxonomy" id="2480587"/>
    <lineage>
        <taxon>Eukaryota</taxon>
        <taxon>Fungi</taxon>
        <taxon>Dikarya</taxon>
        <taxon>Basidiomycota</taxon>
        <taxon>Agaricomycotina</taxon>
        <taxon>Agaricomycetes</taxon>
        <taxon>Agaricomycetidae</taxon>
        <taxon>Agaricales</taxon>
        <taxon>Agaricineae</taxon>
        <taxon>Strophariaceae</taxon>
        <taxon>Psilocybe</taxon>
    </lineage>
</organism>
<feature type="compositionally biased region" description="Low complexity" evidence="1">
    <location>
        <begin position="306"/>
        <end position="317"/>
    </location>
</feature>
<feature type="region of interest" description="Disordered" evidence="1">
    <location>
        <begin position="444"/>
        <end position="474"/>
    </location>
</feature>
<keyword evidence="2" id="KW-0472">Membrane</keyword>